<dbReference type="PRINTS" id="PR00228">
    <property type="entry name" value="GEMCOATCLVL1"/>
</dbReference>
<keyword evidence="11" id="KW-0190">Covalent protein-DNA linkage</keyword>
<dbReference type="GO" id="GO:0046872">
    <property type="term" value="F:metal ion binding"/>
    <property type="evidence" value="ECO:0007669"/>
    <property type="project" value="UniProtKB-KW"/>
</dbReference>
<feature type="domain" description="CRESS-DNA virus Rep endonuclease" evidence="13">
    <location>
        <begin position="7"/>
        <end position="106"/>
    </location>
</feature>
<keyword evidence="5" id="KW-0235">DNA replication</keyword>
<dbReference type="GO" id="GO:0000166">
    <property type="term" value="F:nucleotide binding"/>
    <property type="evidence" value="ECO:0007669"/>
    <property type="project" value="UniProtKB-KW"/>
</dbReference>
<keyword evidence="3" id="KW-0808">Transferase</keyword>
<dbReference type="InterPro" id="IPR022692">
    <property type="entry name" value="Gemini_AL1_REP_central"/>
</dbReference>
<accession>A0A858NFY7</accession>
<proteinExistence type="predicted"/>
<dbReference type="Pfam" id="PF08283">
    <property type="entry name" value="Gemini_AL1_M"/>
    <property type="match status" value="1"/>
</dbReference>
<comment type="subcellular location">
    <subcellularLocation>
        <location evidence="1">Host nucleus</location>
    </subcellularLocation>
</comment>
<evidence type="ECO:0000259" key="13">
    <source>
        <dbReference type="PROSITE" id="PS52020"/>
    </source>
</evidence>
<evidence type="ECO:0000256" key="11">
    <source>
        <dbReference type="ARBA" id="ARBA00023124"/>
    </source>
</evidence>
<dbReference type="InterPro" id="IPR049912">
    <property type="entry name" value="CRESS_DNA_REP"/>
</dbReference>
<keyword evidence="2" id="KW-1048">Host nucleus</keyword>
<reference evidence="14" key="1">
    <citation type="submission" date="2020-04" db="EMBL/GenBank/DDBJ databases">
        <title>Genomes of microviruses in a sewage oxidation pond.</title>
        <authorList>
            <person name="Schreck J."/>
            <person name="Kraberger S."/>
            <person name="Scotch M."/>
            <person name="Halden R.U."/>
            <person name="Varsani A."/>
        </authorList>
    </citation>
    <scope>NUCLEOTIDE SEQUENCE</scope>
    <source>
        <strain evidence="14">6434_362</strain>
    </source>
</reference>
<evidence type="ECO:0000256" key="4">
    <source>
        <dbReference type="ARBA" id="ARBA00022695"/>
    </source>
</evidence>
<evidence type="ECO:0000256" key="12">
    <source>
        <dbReference type="ARBA" id="ARBA00023125"/>
    </source>
</evidence>
<keyword evidence="7" id="KW-0479">Metal-binding</keyword>
<organism evidence="14">
    <name type="scientific">Genomoviridae sp</name>
    <dbReference type="NCBI Taxonomy" id="2202565"/>
    <lineage>
        <taxon>Viruses</taxon>
        <taxon>Monodnaviria</taxon>
        <taxon>Shotokuvirae</taxon>
        <taxon>Cressdnaviricota</taxon>
        <taxon>Repensiviricetes</taxon>
        <taxon>Geplafuvirales</taxon>
        <taxon>Genomoviridae</taxon>
    </lineage>
</organism>
<keyword evidence="9" id="KW-0255">Endonuclease</keyword>
<evidence type="ECO:0000256" key="5">
    <source>
        <dbReference type="ARBA" id="ARBA00022705"/>
    </source>
</evidence>
<evidence type="ECO:0000256" key="1">
    <source>
        <dbReference type="ARBA" id="ARBA00004147"/>
    </source>
</evidence>
<dbReference type="EMBL" id="MT309868">
    <property type="protein sequence ID" value="QJB18652.1"/>
    <property type="molecule type" value="Genomic_DNA"/>
</dbReference>
<dbReference type="SUPFAM" id="SSF55464">
    <property type="entry name" value="Origin of replication-binding domain, RBD-like"/>
    <property type="match status" value="1"/>
</dbReference>
<dbReference type="GO" id="GO:0016779">
    <property type="term" value="F:nucleotidyltransferase activity"/>
    <property type="evidence" value="ECO:0007669"/>
    <property type="project" value="UniProtKB-KW"/>
</dbReference>
<sequence length="319" mass="36436">MSQQRFRVQTRYVLLTYAQCGDLDPWAVHDVITSFPAECLIARETHADGGTHLHAFVDFGRRVDIRNPRRFDVEGFHPNIQPCGRTPQKMLDYAVKDGDIVAGGLPLVLDDQTQRTDDVWSRIANAPTVDEFWDLVRELAPRTLCCNFNSLRAYAEWHYRPPAVEYQHPASVQLSTAGVPELDEWVRDNLSGSVARPRSLILWGETRLGKTLWARSLGRHVYCCLQFNVDDVKANIEDAQYAVFDDIQGGFQFFPAYKGWLGAQQTFTVTDKYRGKTTINWGRPSIWLMNDDPEEIGHVDLNWLRGNCTIVHLTQSLIL</sequence>
<keyword evidence="4" id="KW-0548">Nucleotidyltransferase</keyword>
<keyword evidence="12" id="KW-0238">DNA-binding</keyword>
<evidence type="ECO:0000256" key="8">
    <source>
        <dbReference type="ARBA" id="ARBA00022741"/>
    </source>
</evidence>
<evidence type="ECO:0000256" key="6">
    <source>
        <dbReference type="ARBA" id="ARBA00022722"/>
    </source>
</evidence>
<dbReference type="InterPro" id="IPR001301">
    <property type="entry name" value="Gemini_AL1_CLV"/>
</dbReference>
<evidence type="ECO:0000256" key="9">
    <source>
        <dbReference type="ARBA" id="ARBA00022759"/>
    </source>
</evidence>
<evidence type="ECO:0000256" key="10">
    <source>
        <dbReference type="ARBA" id="ARBA00022801"/>
    </source>
</evidence>
<evidence type="ECO:0000256" key="7">
    <source>
        <dbReference type="ARBA" id="ARBA00022723"/>
    </source>
</evidence>
<dbReference type="Pfam" id="PF00799">
    <property type="entry name" value="Gemini_AL1"/>
    <property type="match status" value="1"/>
</dbReference>
<evidence type="ECO:0000256" key="3">
    <source>
        <dbReference type="ARBA" id="ARBA00022679"/>
    </source>
</evidence>
<dbReference type="GO" id="GO:0016888">
    <property type="term" value="F:DNA endonuclease activity, producing 5'-phosphomonoesters"/>
    <property type="evidence" value="ECO:0007669"/>
    <property type="project" value="InterPro"/>
</dbReference>
<dbReference type="GO" id="GO:0005198">
    <property type="term" value="F:structural molecule activity"/>
    <property type="evidence" value="ECO:0007669"/>
    <property type="project" value="InterPro"/>
</dbReference>
<keyword evidence="8" id="KW-0547">Nucleotide-binding</keyword>
<dbReference type="PROSITE" id="PS52020">
    <property type="entry name" value="CRESS_DNA_REP"/>
    <property type="match status" value="1"/>
</dbReference>
<dbReference type="GO" id="GO:0042025">
    <property type="term" value="C:host cell nucleus"/>
    <property type="evidence" value="ECO:0007669"/>
    <property type="project" value="UniProtKB-SubCell"/>
</dbReference>
<name>A0A858NFY7_9VIRU</name>
<keyword evidence="10" id="KW-0378">Hydrolase</keyword>
<keyword evidence="6" id="KW-0540">Nuclease</keyword>
<dbReference type="GO" id="GO:0006260">
    <property type="term" value="P:DNA replication"/>
    <property type="evidence" value="ECO:0007669"/>
    <property type="project" value="UniProtKB-KW"/>
</dbReference>
<dbReference type="Gene3D" id="3.40.1310.20">
    <property type="match status" value="1"/>
</dbReference>
<evidence type="ECO:0000313" key="14">
    <source>
        <dbReference type="EMBL" id="QJB18652.1"/>
    </source>
</evidence>
<evidence type="ECO:0000256" key="2">
    <source>
        <dbReference type="ARBA" id="ARBA00022562"/>
    </source>
</evidence>
<dbReference type="GO" id="GO:0003677">
    <property type="term" value="F:DNA binding"/>
    <property type="evidence" value="ECO:0007669"/>
    <property type="project" value="UniProtKB-KW"/>
</dbReference>
<protein>
    <submittedName>
        <fullName evidence="14">Replication-associated protein</fullName>
    </submittedName>
</protein>